<evidence type="ECO:0000313" key="3">
    <source>
        <dbReference type="Proteomes" id="UP001174677"/>
    </source>
</evidence>
<dbReference type="InterPro" id="IPR053151">
    <property type="entry name" value="RNase_H-like"/>
</dbReference>
<dbReference type="Proteomes" id="UP001174677">
    <property type="component" value="Chromosome 9"/>
</dbReference>
<dbReference type="PANTHER" id="PTHR47723">
    <property type="entry name" value="OS05G0353850 PROTEIN"/>
    <property type="match status" value="1"/>
</dbReference>
<dbReference type="Gene3D" id="3.30.420.10">
    <property type="entry name" value="Ribonuclease H-like superfamily/Ribonuclease H"/>
    <property type="match status" value="1"/>
</dbReference>
<dbReference type="PROSITE" id="PS50879">
    <property type="entry name" value="RNASE_H_1"/>
    <property type="match status" value="1"/>
</dbReference>
<dbReference type="InterPro" id="IPR012337">
    <property type="entry name" value="RNaseH-like_sf"/>
</dbReference>
<dbReference type="InterPro" id="IPR002156">
    <property type="entry name" value="RNaseH_domain"/>
</dbReference>
<dbReference type="InterPro" id="IPR036397">
    <property type="entry name" value="RNaseH_sf"/>
</dbReference>
<accession>A0ABQ9LZN3</accession>
<protein>
    <recommendedName>
        <fullName evidence="1">RNase H type-1 domain-containing protein</fullName>
    </recommendedName>
</protein>
<feature type="domain" description="RNase H type-1" evidence="1">
    <location>
        <begin position="182"/>
        <end position="243"/>
    </location>
</feature>
<dbReference type="CDD" id="cd06222">
    <property type="entry name" value="RNase_H_like"/>
    <property type="match status" value="1"/>
</dbReference>
<evidence type="ECO:0000313" key="2">
    <source>
        <dbReference type="EMBL" id="KAJ9173432.1"/>
    </source>
</evidence>
<dbReference type="EMBL" id="JARPOI010000009">
    <property type="protein sequence ID" value="KAJ9173432.1"/>
    <property type="molecule type" value="Genomic_DNA"/>
</dbReference>
<keyword evidence="3" id="KW-1185">Reference proteome</keyword>
<dbReference type="InterPro" id="IPR026960">
    <property type="entry name" value="RVT-Znf"/>
</dbReference>
<dbReference type="InterPro" id="IPR044730">
    <property type="entry name" value="RNase_H-like_dom_plant"/>
</dbReference>
<dbReference type="SUPFAM" id="SSF53098">
    <property type="entry name" value="Ribonuclease H-like"/>
    <property type="match status" value="1"/>
</dbReference>
<dbReference type="Pfam" id="PF13456">
    <property type="entry name" value="RVT_3"/>
    <property type="match status" value="1"/>
</dbReference>
<reference evidence="2" key="1">
    <citation type="journal article" date="2023" name="Plant Biotechnol. J.">
        <title>Chromosome-level wild Hevea brasiliensis genome provides new tools for genomic-assisted breeding and valuable loci to elevate rubber yield.</title>
        <authorList>
            <person name="Cheng H."/>
            <person name="Song X."/>
            <person name="Hu Y."/>
            <person name="Wu T."/>
            <person name="Yang Q."/>
            <person name="An Z."/>
            <person name="Feng S."/>
            <person name="Deng Z."/>
            <person name="Wu W."/>
            <person name="Zeng X."/>
            <person name="Tu M."/>
            <person name="Wang X."/>
            <person name="Huang H."/>
        </authorList>
    </citation>
    <scope>NUCLEOTIDE SEQUENCE</scope>
    <source>
        <strain evidence="2">MT/VB/25A 57/8</strain>
    </source>
</reference>
<name>A0ABQ9LZN3_HEVBR</name>
<comment type="caution">
    <text evidence="2">The sequence shown here is derived from an EMBL/GenBank/DDBJ whole genome shotgun (WGS) entry which is preliminary data.</text>
</comment>
<proteinExistence type="predicted"/>
<gene>
    <name evidence="2" type="ORF">P3X46_016567</name>
</gene>
<sequence>MGFTPPKAEILLWFVCRNRLCCRDWLSNIGIIPQSQNVCPFHLRYEETIPHLFLQYEFSWKVWSWFLKWRECSFYIPGTMWKFFYQCSSTDLGNFQTVFWMNPFFAITWSLRLKRNGRVFNSNESSIVALCSLILHRLSIWMKANNVDFPFSGLDLLVSSEYIKSWTNVSKQRPLALWSAPLGSSLEWNVDGSSRGKPGESGMGGVVRNVDGSFLCVFSCALGVMESNRAELLAIVNALKLSI</sequence>
<evidence type="ECO:0000259" key="1">
    <source>
        <dbReference type="PROSITE" id="PS50879"/>
    </source>
</evidence>
<dbReference type="Pfam" id="PF13966">
    <property type="entry name" value="zf-RVT"/>
    <property type="match status" value="1"/>
</dbReference>
<dbReference type="PANTHER" id="PTHR47723:SF22">
    <property type="entry name" value="RNASE H TYPE-1 DOMAIN-CONTAINING PROTEIN"/>
    <property type="match status" value="1"/>
</dbReference>
<organism evidence="2 3">
    <name type="scientific">Hevea brasiliensis</name>
    <name type="common">Para rubber tree</name>
    <name type="synonym">Siphonia brasiliensis</name>
    <dbReference type="NCBI Taxonomy" id="3981"/>
    <lineage>
        <taxon>Eukaryota</taxon>
        <taxon>Viridiplantae</taxon>
        <taxon>Streptophyta</taxon>
        <taxon>Embryophyta</taxon>
        <taxon>Tracheophyta</taxon>
        <taxon>Spermatophyta</taxon>
        <taxon>Magnoliopsida</taxon>
        <taxon>eudicotyledons</taxon>
        <taxon>Gunneridae</taxon>
        <taxon>Pentapetalae</taxon>
        <taxon>rosids</taxon>
        <taxon>fabids</taxon>
        <taxon>Malpighiales</taxon>
        <taxon>Euphorbiaceae</taxon>
        <taxon>Crotonoideae</taxon>
        <taxon>Micrandreae</taxon>
        <taxon>Hevea</taxon>
    </lineage>
</organism>